<dbReference type="InterPro" id="IPR003688">
    <property type="entry name" value="TraG/VirD4"/>
</dbReference>
<comment type="subcellular location">
    <subcellularLocation>
        <location evidence="1">Cell membrane</location>
        <topology evidence="1">Multi-pass membrane protein</topology>
    </subcellularLocation>
</comment>
<evidence type="ECO:0000256" key="1">
    <source>
        <dbReference type="ARBA" id="ARBA00004651"/>
    </source>
</evidence>
<keyword evidence="6 7" id="KW-0472">Membrane</keyword>
<evidence type="ECO:0000256" key="4">
    <source>
        <dbReference type="ARBA" id="ARBA00022692"/>
    </source>
</evidence>
<dbReference type="PANTHER" id="PTHR37937">
    <property type="entry name" value="CONJUGATIVE TRANSFER: DNA TRANSPORT"/>
    <property type="match status" value="1"/>
</dbReference>
<dbReference type="SUPFAM" id="SSF52540">
    <property type="entry name" value="P-loop containing nucleoside triphosphate hydrolases"/>
    <property type="match status" value="1"/>
</dbReference>
<comment type="similarity">
    <text evidence="2">Belongs to the VirD4/TraG family.</text>
</comment>
<dbReference type="GO" id="GO:0005886">
    <property type="term" value="C:plasma membrane"/>
    <property type="evidence" value="ECO:0007669"/>
    <property type="project" value="UniProtKB-SubCell"/>
</dbReference>
<organism evidence="8">
    <name type="scientific">Helicobacter pylori</name>
    <name type="common">Campylobacter pylori</name>
    <dbReference type="NCBI Taxonomy" id="210"/>
    <lineage>
        <taxon>Bacteria</taxon>
        <taxon>Pseudomonadati</taxon>
        <taxon>Campylobacterota</taxon>
        <taxon>Epsilonproteobacteria</taxon>
        <taxon>Campylobacterales</taxon>
        <taxon>Helicobacteraceae</taxon>
        <taxon>Helicobacter</taxon>
    </lineage>
</organism>
<dbReference type="AlphaFoldDB" id="A0A060CUE6"/>
<evidence type="ECO:0000256" key="5">
    <source>
        <dbReference type="ARBA" id="ARBA00022989"/>
    </source>
</evidence>
<feature type="transmembrane region" description="Helical" evidence="7">
    <location>
        <begin position="109"/>
        <end position="127"/>
    </location>
</feature>
<feature type="transmembrane region" description="Helical" evidence="7">
    <location>
        <begin position="7"/>
        <end position="28"/>
    </location>
</feature>
<evidence type="ECO:0000256" key="7">
    <source>
        <dbReference type="SAM" id="Phobius"/>
    </source>
</evidence>
<evidence type="ECO:0000256" key="6">
    <source>
        <dbReference type="ARBA" id="ARBA00023136"/>
    </source>
</evidence>
<dbReference type="InterPro" id="IPR027417">
    <property type="entry name" value="P-loop_NTPase"/>
</dbReference>
<dbReference type="CDD" id="cd01127">
    <property type="entry name" value="TrwB_TraG_TraD_VirD4"/>
    <property type="match status" value="2"/>
</dbReference>
<keyword evidence="5 7" id="KW-1133">Transmembrane helix</keyword>
<keyword evidence="4 7" id="KW-0812">Transmembrane</keyword>
<sequence>MHKYRPFIYLLSIVLAPIVFLIALFYLMDLKSFYSSILLSQEIFANLKHFKSFKPQIYLAFIYALTPLIFTIYLFFKGVNMNSHGKAKWASIKDIETYKYSLVSWVKSICALFFLSLFAPLSIFAIFKRHLIIFCHERVFEDKTGFRIFDFKTYYNTLKIIIRQIFYENFLSGLMLMLKNQKTYYQNLLEHLKGSMLLGLKKENPITLNFDNGLPLGVYNVMTRAKVVYYNSPLSTLIVAPPGAGKTSAVAIPTLLSVPSSCVVLDIKGELCNLTAGYRQKHFKNKIFIFNPYGTDNSLYFNPFDKNIVSKMSFSEKRRLVEEIANTIFNEKSQDPHWVEQAKNVFTFHALYELCVNEETTLFEIALSLDKNYTPLINKRGRFYSQVFKCVEKSKEEGGGFEMNNDGTYMLDKDANGKPIQIADVDVRKLWYQQVAEQIYIDIDKKENYDGTINKLELKLDKDKMPILEEGMLDPFMRSYANRWANANDKEFSSIKSTFDRFMQVFTDYRVKRATSKMSFEYEDLRKDNITLYIKIAQTDIDIIAPLIRVLLESIGKNLLLKESKRFDERIYFILDEFVRFGKLSFLLEMPALSRSYGVVLLYITQSNAMIEKYYGKEDAKILNGTVNYRVLFRMNDYEYAQQISNEIGKMTRKTRSHSTEKGQLIMGGTSSIGKEAWDLVSPQDILNIDKDEVIILVGGHQAKPLKLKANYYFRNAKMIECLNWEVKPNEEVFSKL</sequence>
<proteinExistence type="inferred from homology"/>
<reference evidence="8" key="1">
    <citation type="journal article" date="2014" name="BMC Genomics">
        <title>A comprehensive analysis of Helicobacter pylori plasticity zones reveals that they are integrating conjugative elements with intermediate integration specificity.</title>
        <authorList>
            <person name="Fischer W."/>
            <person name="Breithaupt U."/>
            <person name="Kern B."/>
            <person name="Smith S.I."/>
            <person name="Spicher C."/>
            <person name="Haas R."/>
        </authorList>
    </citation>
    <scope>NUCLEOTIDE SEQUENCE</scope>
    <source>
        <strain evidence="8">166</strain>
    </source>
</reference>
<evidence type="ECO:0000256" key="3">
    <source>
        <dbReference type="ARBA" id="ARBA00022475"/>
    </source>
</evidence>
<name>A0A060CUE6_HELPX</name>
<accession>A0A060CUE6</accession>
<dbReference type="Pfam" id="PF02534">
    <property type="entry name" value="T4SS-DNA_transf"/>
    <property type="match status" value="2"/>
</dbReference>
<dbReference type="Gene3D" id="3.40.50.300">
    <property type="entry name" value="P-loop containing nucleotide triphosphate hydrolases"/>
    <property type="match status" value="1"/>
</dbReference>
<dbReference type="InterPro" id="IPR051539">
    <property type="entry name" value="T4SS-coupling_protein"/>
</dbReference>
<protein>
    <submittedName>
        <fullName evidence="8">Coupling protein</fullName>
    </submittedName>
</protein>
<keyword evidence="3" id="KW-1003">Cell membrane</keyword>
<dbReference type="EMBL" id="KF861855">
    <property type="protein sequence ID" value="AIA98735.1"/>
    <property type="molecule type" value="Genomic_DNA"/>
</dbReference>
<gene>
    <name evidence="8" type="primary">virD4</name>
    <name evidence="8" type="ORF">166_ICEHptfs4c_15</name>
</gene>
<dbReference type="PANTHER" id="PTHR37937:SF1">
    <property type="entry name" value="CONJUGATIVE TRANSFER: DNA TRANSPORT"/>
    <property type="match status" value="1"/>
</dbReference>
<feature type="transmembrane region" description="Helical" evidence="7">
    <location>
        <begin position="57"/>
        <end position="76"/>
    </location>
</feature>
<evidence type="ECO:0000256" key="2">
    <source>
        <dbReference type="ARBA" id="ARBA00008806"/>
    </source>
</evidence>
<evidence type="ECO:0000313" key="8">
    <source>
        <dbReference type="EMBL" id="AIA98735.1"/>
    </source>
</evidence>